<evidence type="ECO:0000256" key="2">
    <source>
        <dbReference type="ARBA" id="ARBA00023002"/>
    </source>
</evidence>
<evidence type="ECO:0000259" key="3">
    <source>
        <dbReference type="Pfam" id="PF05368"/>
    </source>
</evidence>
<dbReference type="InterPro" id="IPR036291">
    <property type="entry name" value="NAD(P)-bd_dom_sf"/>
</dbReference>
<dbReference type="EMBL" id="DUZY01000001">
    <property type="protein sequence ID" value="DAD21218.1"/>
    <property type="molecule type" value="Genomic_DNA"/>
</dbReference>
<dbReference type="PANTHER" id="PTHR43349">
    <property type="entry name" value="PINORESINOL REDUCTASE-RELATED"/>
    <property type="match status" value="1"/>
</dbReference>
<evidence type="ECO:0000313" key="5">
    <source>
        <dbReference type="Proteomes" id="UP000607653"/>
    </source>
</evidence>
<dbReference type="InterPro" id="IPR050608">
    <property type="entry name" value="NmrA-type/Isoflavone_red_sf"/>
</dbReference>
<dbReference type="SUPFAM" id="SSF51735">
    <property type="entry name" value="NAD(P)-binding Rossmann-fold domains"/>
    <property type="match status" value="1"/>
</dbReference>
<sequence>MASESSKILIVGGTGYVGKYMVKASVSMGHPTYVYARPITSETSSSKQEQHREIESMGGDLDEHEKLVHVIQQVDVVIPALAIPQYPQQIKIINAIKEAGNIKKFVPSDFGNESERITGLPPFQAIFDSKKKIRRATEASGIPYTFVTANAFAAYFIDYLFHPHEQREDVTVYGSGEAKAVLNFEEDVAAYTIKAAVDPRTLNRIMMIRPPGNIITQLKLISAWEKKSGRSLKKVHIPEELVKLSETLPHPDNVPPSILHNIFAVGAQMSFELREEDLEASKLFPDYQYTSVDRLLDICVVNPPPKPKLTSF</sequence>
<feature type="domain" description="NmrA-like" evidence="3">
    <location>
        <begin position="5"/>
        <end position="293"/>
    </location>
</feature>
<name>A0A822XUT9_NELNU</name>
<gene>
    <name evidence="4" type="ORF">HUJ06_022681</name>
</gene>
<dbReference type="Proteomes" id="UP000607653">
    <property type="component" value="Unassembled WGS sequence"/>
</dbReference>
<dbReference type="InterPro" id="IPR008030">
    <property type="entry name" value="NmrA-like"/>
</dbReference>
<dbReference type="CDD" id="cd05259">
    <property type="entry name" value="PCBER_SDR_a"/>
    <property type="match status" value="1"/>
</dbReference>
<dbReference type="AlphaFoldDB" id="A0A822XUT9"/>
<dbReference type="Pfam" id="PF05368">
    <property type="entry name" value="NmrA"/>
    <property type="match status" value="1"/>
</dbReference>
<dbReference type="GO" id="GO:0016491">
    <property type="term" value="F:oxidoreductase activity"/>
    <property type="evidence" value="ECO:0007669"/>
    <property type="project" value="UniProtKB-KW"/>
</dbReference>
<reference evidence="4 5" key="1">
    <citation type="journal article" date="2020" name="Mol. Biol. Evol.">
        <title>Distinct Expression and Methylation Patterns for Genes with Different Fates following a Single Whole-Genome Duplication in Flowering Plants.</title>
        <authorList>
            <person name="Shi T."/>
            <person name="Rahmani R.S."/>
            <person name="Gugger P.F."/>
            <person name="Wang M."/>
            <person name="Li H."/>
            <person name="Zhang Y."/>
            <person name="Li Z."/>
            <person name="Wang Q."/>
            <person name="Van de Peer Y."/>
            <person name="Marchal K."/>
            <person name="Chen J."/>
        </authorList>
    </citation>
    <scope>NUCLEOTIDE SEQUENCE [LARGE SCALE GENOMIC DNA]</scope>
    <source>
        <tissue evidence="4">Leaf</tissue>
    </source>
</reference>
<dbReference type="PANTHER" id="PTHR43349:SF43">
    <property type="entry name" value="ISOEUGENOL SYNTHASE 1-LIKE"/>
    <property type="match status" value="1"/>
</dbReference>
<keyword evidence="2" id="KW-0560">Oxidoreductase</keyword>
<dbReference type="InterPro" id="IPR045312">
    <property type="entry name" value="PCBER-like"/>
</dbReference>
<comment type="caution">
    <text evidence="4">The sequence shown here is derived from an EMBL/GenBank/DDBJ whole genome shotgun (WGS) entry which is preliminary data.</text>
</comment>
<keyword evidence="1" id="KW-0521">NADP</keyword>
<keyword evidence="5" id="KW-1185">Reference proteome</keyword>
<protein>
    <recommendedName>
        <fullName evidence="3">NmrA-like domain-containing protein</fullName>
    </recommendedName>
</protein>
<organism evidence="4 5">
    <name type="scientific">Nelumbo nucifera</name>
    <name type="common">Sacred lotus</name>
    <dbReference type="NCBI Taxonomy" id="4432"/>
    <lineage>
        <taxon>Eukaryota</taxon>
        <taxon>Viridiplantae</taxon>
        <taxon>Streptophyta</taxon>
        <taxon>Embryophyta</taxon>
        <taxon>Tracheophyta</taxon>
        <taxon>Spermatophyta</taxon>
        <taxon>Magnoliopsida</taxon>
        <taxon>Proteales</taxon>
        <taxon>Nelumbonaceae</taxon>
        <taxon>Nelumbo</taxon>
    </lineage>
</organism>
<dbReference type="Gene3D" id="3.40.50.720">
    <property type="entry name" value="NAD(P)-binding Rossmann-like Domain"/>
    <property type="match status" value="1"/>
</dbReference>
<proteinExistence type="predicted"/>
<dbReference type="Gene3D" id="3.90.25.10">
    <property type="entry name" value="UDP-galactose 4-epimerase, domain 1"/>
    <property type="match status" value="1"/>
</dbReference>
<evidence type="ECO:0000256" key="1">
    <source>
        <dbReference type="ARBA" id="ARBA00022857"/>
    </source>
</evidence>
<accession>A0A822XUT9</accession>
<evidence type="ECO:0000313" key="4">
    <source>
        <dbReference type="EMBL" id="DAD21218.1"/>
    </source>
</evidence>